<evidence type="ECO:0000313" key="2">
    <source>
        <dbReference type="EMBL" id="VGO13000.1"/>
    </source>
</evidence>
<reference evidence="2 3" key="1">
    <citation type="submission" date="2019-04" db="EMBL/GenBank/DDBJ databases">
        <authorList>
            <person name="Van Vliet M D."/>
        </authorList>
    </citation>
    <scope>NUCLEOTIDE SEQUENCE [LARGE SCALE GENOMIC DNA]</scope>
    <source>
        <strain evidence="2 3">F1</strain>
    </source>
</reference>
<dbReference type="SMART" id="SM00710">
    <property type="entry name" value="PbH1"/>
    <property type="match status" value="6"/>
</dbReference>
<dbReference type="EMBL" id="CAAHFG010000001">
    <property type="protein sequence ID" value="VGO13000.1"/>
    <property type="molecule type" value="Genomic_DNA"/>
</dbReference>
<gene>
    <name evidence="2" type="ORF">PDESU_01554</name>
</gene>
<organism evidence="2 3">
    <name type="scientific">Pontiella desulfatans</name>
    <dbReference type="NCBI Taxonomy" id="2750659"/>
    <lineage>
        <taxon>Bacteria</taxon>
        <taxon>Pseudomonadati</taxon>
        <taxon>Kiritimatiellota</taxon>
        <taxon>Kiritimatiellia</taxon>
        <taxon>Kiritimatiellales</taxon>
        <taxon>Pontiellaceae</taxon>
        <taxon>Pontiella</taxon>
    </lineage>
</organism>
<dbReference type="SUPFAM" id="SSF51126">
    <property type="entry name" value="Pectin lyase-like"/>
    <property type="match status" value="1"/>
</dbReference>
<dbReference type="InterPro" id="IPR006626">
    <property type="entry name" value="PbH1"/>
</dbReference>
<proteinExistence type="predicted"/>
<dbReference type="RefSeq" id="WP_168442065.1">
    <property type="nucleotide sequence ID" value="NZ_CAAHFG010000001.1"/>
</dbReference>
<dbReference type="InterPro" id="IPR012334">
    <property type="entry name" value="Pectin_lyas_fold"/>
</dbReference>
<feature type="region of interest" description="Disordered" evidence="1">
    <location>
        <begin position="557"/>
        <end position="576"/>
    </location>
</feature>
<name>A0A6C2TZ85_PONDE</name>
<sequence length="576" mass="64987">MKLLMLMMTAALLAGCHSMTGSGTKDLKLADYGAVGDGKTDDIAALVKALDALEDAGPGATLHFEAGKVYKLGVREDSVYQIDLNELTDVSVDGHGSMILVDPKQAYIRIRLCEGVTVKNLLLENDPLSYTQGKIIAVNPDEGWFDIKLMEGYCDFPTDEELATVRPFWPWGSVLDPQERRIRPGMVPHVFTERFEKTGDRTVRLFATPIFHKHLAEYRVGDVYFQPLYWNSVERLEGLGLTVSYDASANVKVSQSADCKIENVTLYSGRSAMTSRVEFNTGRITFDGFQVRHRPGFEDRVVTNWRDGFHCKDNRVGPLIENCYFEGMLDDSINIASDFIVAAEVLAENKFRFINWREEVTWNGDNCAVREGDRFMVYFRPTAEVKGPYTVVKMDEEHPEIITLDRPLEGIENLVTGRTRSEVGKATQFFNLDVVNRGFIVRNNTFDKQRRHPMLARGYDGLIEGNTFRNLSYSAIEIHNSGVEGPFSQDITIRNNDFSNIHGNIIELETKTSIEPMPLMKNIVLEGNTFVSKVESPIHIRNVENVTLLNNTFKNEAGEPLKNPVSAHHVKDLRID</sequence>
<dbReference type="Gene3D" id="2.160.20.10">
    <property type="entry name" value="Single-stranded right-handed beta-helix, Pectin lyase-like"/>
    <property type="match status" value="2"/>
</dbReference>
<dbReference type="AlphaFoldDB" id="A0A6C2TZ85"/>
<dbReference type="PROSITE" id="PS51257">
    <property type="entry name" value="PROKAR_LIPOPROTEIN"/>
    <property type="match status" value="1"/>
</dbReference>
<keyword evidence="3" id="KW-1185">Reference proteome</keyword>
<evidence type="ECO:0000313" key="3">
    <source>
        <dbReference type="Proteomes" id="UP000366872"/>
    </source>
</evidence>
<dbReference type="Proteomes" id="UP000366872">
    <property type="component" value="Unassembled WGS sequence"/>
</dbReference>
<protein>
    <recommendedName>
        <fullName evidence="4">Right handed beta helix domain-containing protein</fullName>
    </recommendedName>
</protein>
<evidence type="ECO:0000256" key="1">
    <source>
        <dbReference type="SAM" id="MobiDB-lite"/>
    </source>
</evidence>
<accession>A0A6C2TZ85</accession>
<evidence type="ECO:0008006" key="4">
    <source>
        <dbReference type="Google" id="ProtNLM"/>
    </source>
</evidence>
<dbReference type="InterPro" id="IPR011050">
    <property type="entry name" value="Pectin_lyase_fold/virulence"/>
</dbReference>